<accession>A0A2P1AMD3</accession>
<dbReference type="AlphaFoldDB" id="A0A2P1AMD3"/>
<name>A0A2P1AMD3_9BACT</name>
<sequence>MSTYYDEAIIPIEMRRNFDVYDRIETLGLSLGTFEDNVVSLADAHIASVVIHESGLVYLSGSPAGTEPMADDEARIQHGFEGAQQAADVLIRRLHWALSCGGEGDLNDVLYDVLYTVKALGMVVSPGGGVSSAAPAVTNGFSFRWHSVFGGGKSDFAIDGVDPGGFAGVHARSAIGGFDGRFSIEPEIIVAIPPDLARYYQPSWLALSAIRYPLVMLEKVQAMQSDC</sequence>
<protein>
    <submittedName>
        <fullName evidence="1">Uncharacterized protein</fullName>
    </submittedName>
</protein>
<organism evidence="1">
    <name type="scientific">Candidatus Entotheonella serta</name>
    <dbReference type="NCBI Taxonomy" id="1652106"/>
    <lineage>
        <taxon>Bacteria</taxon>
        <taxon>Pseudomonadati</taxon>
        <taxon>Nitrospinota/Tectimicrobiota group</taxon>
        <taxon>Candidatus Tectimicrobiota</taxon>
        <taxon>Candidatus Entotheonellia</taxon>
        <taxon>Candidatus Entotheonellales</taxon>
        <taxon>Candidatus Entotheonellaceae</taxon>
        <taxon>Candidatus Entotheonella</taxon>
    </lineage>
</organism>
<dbReference type="EMBL" id="MG844358">
    <property type="protein sequence ID" value="AVI26413.1"/>
    <property type="molecule type" value="Genomic_DNA"/>
</dbReference>
<dbReference type="InterPro" id="IPR035959">
    <property type="entry name" value="RutC-like_sf"/>
</dbReference>
<evidence type="ECO:0000313" key="1">
    <source>
        <dbReference type="EMBL" id="AVI26413.1"/>
    </source>
</evidence>
<dbReference type="Gene3D" id="3.30.1330.40">
    <property type="entry name" value="RutC-like"/>
    <property type="match status" value="1"/>
</dbReference>
<reference evidence="1" key="1">
    <citation type="journal article" date="2018" name="Proc. Natl. Acad. Sci. U.S.A.">
        <title>Single-bacterial genomics validates rich and varied specialized metabolism of uncultivated Entotheonella sponge symbionts.</title>
        <authorList>
            <person name="Mori T."/>
            <person name="Cahn J.K.B."/>
            <person name="Wilson M.C."/>
            <person name="Meoded R.A."/>
            <person name="Wiebach V."/>
            <person name="Martinez A.F.C."/>
            <person name="Helfrich E.J.N."/>
            <person name="Albersmeier A."/>
            <person name="Wibberg D."/>
            <person name="Datwyler S."/>
            <person name="Keren R."/>
            <person name="Lavy A."/>
            <person name="Ruckert C."/>
            <person name="Ilan M."/>
            <person name="Kalinowski J."/>
            <person name="Matsunaga S."/>
            <person name="Takeyama H."/>
            <person name="Piel J."/>
        </authorList>
    </citation>
    <scope>NUCLEOTIDE SEQUENCE</scope>
    <source>
        <strain evidence="1">TSWB1</strain>
    </source>
</reference>
<proteinExistence type="predicted"/>